<dbReference type="SMART" id="SM00595">
    <property type="entry name" value="MADF"/>
    <property type="match status" value="1"/>
</dbReference>
<dbReference type="InterPro" id="IPR004210">
    <property type="entry name" value="BESS_motif"/>
</dbReference>
<dbReference type="GO" id="GO:0005667">
    <property type="term" value="C:transcription regulator complex"/>
    <property type="evidence" value="ECO:0007669"/>
    <property type="project" value="TreeGrafter"/>
</dbReference>
<comment type="subcellular location">
    <subcellularLocation>
        <location evidence="1">Nucleus</location>
    </subcellularLocation>
</comment>
<accession>A0A9R0DG37</accession>
<evidence type="ECO:0000313" key="5">
    <source>
        <dbReference type="Proteomes" id="UP000829999"/>
    </source>
</evidence>
<protein>
    <submittedName>
        <fullName evidence="6">Uncharacterized protein LOC118277323</fullName>
    </submittedName>
</protein>
<evidence type="ECO:0000256" key="2">
    <source>
        <dbReference type="SAM" id="MobiDB-lite"/>
    </source>
</evidence>
<evidence type="ECO:0000259" key="4">
    <source>
        <dbReference type="PROSITE" id="PS51031"/>
    </source>
</evidence>
<dbReference type="GeneID" id="118277323"/>
<sequence>MSQTNIDPELLITLIEIRPILWDKTLENYKDNNLRTAAWREVCIVLREDFQELEEKERQSYAKMVVKKWNQIRDSWKRSLNAKKKINKSGSAAVNTKKYCYHDQLLFLKKNMDPAETQDSGGNKAADIEEGDTENPIQNEESENEPIIGSPGQGNPAGGAKRLKRSVLPRQRLSVMDQKMASFIDHQMKSQPNTQNEDRNLSFFKSLLPTLASLNDDQILQFQAGVISLLQNIKSRNFNQWSSQQPSTFNNSYQSAGYFTPHYSVQSSPSAQSVESQSSDFPDFTNI</sequence>
<evidence type="ECO:0000313" key="6">
    <source>
        <dbReference type="RefSeq" id="XP_035451966.1"/>
    </source>
</evidence>
<evidence type="ECO:0000259" key="3">
    <source>
        <dbReference type="PROSITE" id="PS51029"/>
    </source>
</evidence>
<keyword evidence="5" id="KW-1185">Reference proteome</keyword>
<dbReference type="PANTHER" id="PTHR12243">
    <property type="entry name" value="MADF DOMAIN TRANSCRIPTION FACTOR"/>
    <property type="match status" value="1"/>
</dbReference>
<evidence type="ECO:0000256" key="1">
    <source>
        <dbReference type="PROSITE-ProRule" id="PRU00371"/>
    </source>
</evidence>
<dbReference type="OrthoDB" id="6159213at2759"/>
<dbReference type="InterPro" id="IPR006578">
    <property type="entry name" value="MADF-dom"/>
</dbReference>
<dbReference type="GO" id="GO:0003677">
    <property type="term" value="F:DNA binding"/>
    <property type="evidence" value="ECO:0007669"/>
    <property type="project" value="InterPro"/>
</dbReference>
<dbReference type="RefSeq" id="XP_035451966.1">
    <property type="nucleotide sequence ID" value="XM_035596073.2"/>
</dbReference>
<name>A0A9R0DG37_SPOFR</name>
<feature type="domain" description="MADF" evidence="3">
    <location>
        <begin position="10"/>
        <end position="113"/>
    </location>
</feature>
<feature type="region of interest" description="Disordered" evidence="2">
    <location>
        <begin position="114"/>
        <end position="166"/>
    </location>
</feature>
<reference evidence="6" key="1">
    <citation type="submission" date="2025-08" db="UniProtKB">
        <authorList>
            <consortium name="RefSeq"/>
        </authorList>
    </citation>
    <scope>IDENTIFICATION</scope>
    <source>
        <tissue evidence="6">Whole larval tissue</tissue>
    </source>
</reference>
<dbReference type="Proteomes" id="UP000829999">
    <property type="component" value="Chromosome 18"/>
</dbReference>
<gene>
    <name evidence="6" type="primary">LOC118277323</name>
</gene>
<keyword evidence="1" id="KW-0539">Nucleus</keyword>
<dbReference type="PROSITE" id="PS51029">
    <property type="entry name" value="MADF"/>
    <property type="match status" value="1"/>
</dbReference>
<dbReference type="PANTHER" id="PTHR12243:SF67">
    <property type="entry name" value="COREPRESSOR OF PANGOLIN, ISOFORM A-RELATED"/>
    <property type="match status" value="1"/>
</dbReference>
<organism evidence="5 6">
    <name type="scientific">Spodoptera frugiperda</name>
    <name type="common">Fall armyworm</name>
    <dbReference type="NCBI Taxonomy" id="7108"/>
    <lineage>
        <taxon>Eukaryota</taxon>
        <taxon>Metazoa</taxon>
        <taxon>Ecdysozoa</taxon>
        <taxon>Arthropoda</taxon>
        <taxon>Hexapoda</taxon>
        <taxon>Insecta</taxon>
        <taxon>Pterygota</taxon>
        <taxon>Neoptera</taxon>
        <taxon>Endopterygota</taxon>
        <taxon>Lepidoptera</taxon>
        <taxon>Glossata</taxon>
        <taxon>Ditrysia</taxon>
        <taxon>Noctuoidea</taxon>
        <taxon>Noctuidae</taxon>
        <taxon>Amphipyrinae</taxon>
        <taxon>Spodoptera</taxon>
    </lineage>
</organism>
<proteinExistence type="predicted"/>
<dbReference type="PROSITE" id="PS51031">
    <property type="entry name" value="BESS"/>
    <property type="match status" value="1"/>
</dbReference>
<dbReference type="Pfam" id="PF02944">
    <property type="entry name" value="BESS"/>
    <property type="match status" value="1"/>
</dbReference>
<dbReference type="GO" id="GO:0005634">
    <property type="term" value="C:nucleus"/>
    <property type="evidence" value="ECO:0007669"/>
    <property type="project" value="UniProtKB-SubCell"/>
</dbReference>
<dbReference type="AlphaFoldDB" id="A0A9R0DG37"/>
<dbReference type="InterPro" id="IPR039353">
    <property type="entry name" value="TF_Adf1"/>
</dbReference>
<dbReference type="Pfam" id="PF10545">
    <property type="entry name" value="MADF_DNA_bdg"/>
    <property type="match status" value="1"/>
</dbReference>
<dbReference type="GO" id="GO:0006357">
    <property type="term" value="P:regulation of transcription by RNA polymerase II"/>
    <property type="evidence" value="ECO:0007669"/>
    <property type="project" value="TreeGrafter"/>
</dbReference>
<feature type="domain" description="BESS" evidence="4">
    <location>
        <begin position="197"/>
        <end position="236"/>
    </location>
</feature>